<feature type="transmembrane region" description="Helical" evidence="12">
    <location>
        <begin position="255"/>
        <end position="276"/>
    </location>
</feature>
<feature type="domain" description="K+ potassium transporter C-terminal" evidence="14">
    <location>
        <begin position="485"/>
        <end position="634"/>
    </location>
</feature>
<dbReference type="InterPro" id="IPR003855">
    <property type="entry name" value="K+_transporter"/>
</dbReference>
<keyword evidence="11 12" id="KW-0472">Membrane</keyword>
<evidence type="ECO:0000259" key="13">
    <source>
        <dbReference type="Pfam" id="PF02705"/>
    </source>
</evidence>
<evidence type="ECO:0000256" key="3">
    <source>
        <dbReference type="ARBA" id="ARBA00022448"/>
    </source>
</evidence>
<evidence type="ECO:0000313" key="16">
    <source>
        <dbReference type="Proteomes" id="UP000199035"/>
    </source>
</evidence>
<keyword evidence="7 12" id="KW-0769">Symport</keyword>
<keyword evidence="3 12" id="KW-0813">Transport</keyword>
<dbReference type="Pfam" id="PF22776">
    <property type="entry name" value="K_trans_C"/>
    <property type="match status" value="1"/>
</dbReference>
<evidence type="ECO:0000256" key="2">
    <source>
        <dbReference type="ARBA" id="ARBA00007019"/>
    </source>
</evidence>
<dbReference type="GO" id="GO:0015293">
    <property type="term" value="F:symporter activity"/>
    <property type="evidence" value="ECO:0007669"/>
    <property type="project" value="UniProtKB-UniRule"/>
</dbReference>
<comment type="catalytic activity">
    <reaction evidence="12">
        <text>K(+)(in) + H(+)(in) = K(+)(out) + H(+)(out)</text>
        <dbReference type="Rhea" id="RHEA:28490"/>
        <dbReference type="ChEBI" id="CHEBI:15378"/>
        <dbReference type="ChEBI" id="CHEBI:29103"/>
    </reaction>
</comment>
<protein>
    <recommendedName>
        <fullName evidence="12">Probable potassium transport system protein Kup</fullName>
    </recommendedName>
</protein>
<feature type="transmembrane region" description="Helical" evidence="12">
    <location>
        <begin position="179"/>
        <end position="199"/>
    </location>
</feature>
<feature type="transmembrane region" description="Helical" evidence="12">
    <location>
        <begin position="404"/>
        <end position="423"/>
    </location>
</feature>
<feature type="transmembrane region" description="Helical" evidence="12">
    <location>
        <begin position="296"/>
        <end position="319"/>
    </location>
</feature>
<dbReference type="PANTHER" id="PTHR30540">
    <property type="entry name" value="OSMOTIC STRESS POTASSIUM TRANSPORTER"/>
    <property type="match status" value="1"/>
</dbReference>
<dbReference type="GO" id="GO:0015079">
    <property type="term" value="F:potassium ion transmembrane transporter activity"/>
    <property type="evidence" value="ECO:0007669"/>
    <property type="project" value="UniProtKB-UniRule"/>
</dbReference>
<keyword evidence="4 12" id="KW-1003">Cell membrane</keyword>
<proteinExistence type="inferred from homology"/>
<evidence type="ECO:0000256" key="10">
    <source>
        <dbReference type="ARBA" id="ARBA00023065"/>
    </source>
</evidence>
<feature type="transmembrane region" description="Helical" evidence="12">
    <location>
        <begin position="347"/>
        <end position="367"/>
    </location>
</feature>
<dbReference type="Pfam" id="PF02705">
    <property type="entry name" value="K_trans"/>
    <property type="match status" value="1"/>
</dbReference>
<dbReference type="InterPro" id="IPR023051">
    <property type="entry name" value="Kup"/>
</dbReference>
<comment type="similarity">
    <text evidence="2 12">Belongs to the HAK/KUP transporter (TC 2.A.72) family.</text>
</comment>
<evidence type="ECO:0000256" key="8">
    <source>
        <dbReference type="ARBA" id="ARBA00022958"/>
    </source>
</evidence>
<dbReference type="InterPro" id="IPR053952">
    <property type="entry name" value="K_trans_C"/>
</dbReference>
<dbReference type="AlphaFoldDB" id="A0A1H3JHR3"/>
<comment type="function">
    <text evidence="12">Transport of potassium into the cell. Likely operates as a K(+):H(+) symporter.</text>
</comment>
<gene>
    <name evidence="12" type="primary">kup</name>
    <name evidence="15" type="ORF">SAMN05421643_10941</name>
</gene>
<keyword evidence="10 12" id="KW-0406">Ion transport</keyword>
<dbReference type="Proteomes" id="UP000199035">
    <property type="component" value="Unassembled WGS sequence"/>
</dbReference>
<evidence type="ECO:0000256" key="9">
    <source>
        <dbReference type="ARBA" id="ARBA00022989"/>
    </source>
</evidence>
<keyword evidence="5 12" id="KW-0633">Potassium transport</keyword>
<keyword evidence="8 12" id="KW-0630">Potassium</keyword>
<accession>A0A1H3JHR3</accession>
<evidence type="ECO:0000256" key="12">
    <source>
        <dbReference type="HAMAP-Rule" id="MF_01522"/>
    </source>
</evidence>
<evidence type="ECO:0000256" key="7">
    <source>
        <dbReference type="ARBA" id="ARBA00022847"/>
    </source>
</evidence>
<evidence type="ECO:0000259" key="14">
    <source>
        <dbReference type="Pfam" id="PF22776"/>
    </source>
</evidence>
<evidence type="ECO:0000256" key="6">
    <source>
        <dbReference type="ARBA" id="ARBA00022692"/>
    </source>
</evidence>
<reference evidence="16" key="1">
    <citation type="submission" date="2016-10" db="EMBL/GenBank/DDBJ databases">
        <authorList>
            <person name="Varghese N."/>
            <person name="Submissions S."/>
        </authorList>
    </citation>
    <scope>NUCLEOTIDE SEQUENCE [LARGE SCALE GENOMIC DNA]</scope>
    <source>
        <strain evidence="16">ANC 5109</strain>
    </source>
</reference>
<feature type="transmembrane region" description="Helical" evidence="12">
    <location>
        <begin position="55"/>
        <end position="74"/>
    </location>
</feature>
<organism evidence="15 16">
    <name type="scientific">Acinetobacter kyonggiensis</name>
    <dbReference type="NCBI Taxonomy" id="595670"/>
    <lineage>
        <taxon>Bacteria</taxon>
        <taxon>Pseudomonadati</taxon>
        <taxon>Pseudomonadota</taxon>
        <taxon>Gammaproteobacteria</taxon>
        <taxon>Moraxellales</taxon>
        <taxon>Moraxellaceae</taxon>
        <taxon>Acinetobacter</taxon>
    </lineage>
</organism>
<evidence type="ECO:0000256" key="1">
    <source>
        <dbReference type="ARBA" id="ARBA00004141"/>
    </source>
</evidence>
<dbReference type="PANTHER" id="PTHR30540:SF79">
    <property type="entry name" value="LOW AFFINITY POTASSIUM TRANSPORT SYSTEM PROTEIN KUP"/>
    <property type="match status" value="1"/>
</dbReference>
<dbReference type="GO" id="GO:0005886">
    <property type="term" value="C:plasma membrane"/>
    <property type="evidence" value="ECO:0007669"/>
    <property type="project" value="UniProtKB-SubCell"/>
</dbReference>
<feature type="transmembrane region" description="Helical" evidence="12">
    <location>
        <begin position="149"/>
        <end position="167"/>
    </location>
</feature>
<name>A0A1H3JHR3_9GAMM</name>
<dbReference type="EMBL" id="FNPK01000009">
    <property type="protein sequence ID" value="SDY38774.1"/>
    <property type="molecule type" value="Genomic_DNA"/>
</dbReference>
<dbReference type="InterPro" id="IPR053951">
    <property type="entry name" value="K_trans_N"/>
</dbReference>
<evidence type="ECO:0000256" key="11">
    <source>
        <dbReference type="ARBA" id="ARBA00023136"/>
    </source>
</evidence>
<feature type="transmembrane region" description="Helical" evidence="12">
    <location>
        <begin position="429"/>
        <end position="450"/>
    </location>
</feature>
<keyword evidence="16" id="KW-1185">Reference proteome</keyword>
<feature type="transmembrane region" description="Helical" evidence="12">
    <location>
        <begin position="219"/>
        <end position="243"/>
    </location>
</feature>
<keyword evidence="6 12" id="KW-0812">Transmembrane</keyword>
<feature type="transmembrane region" description="Helical" evidence="12">
    <location>
        <begin position="373"/>
        <end position="397"/>
    </location>
</feature>
<sequence length="634" mass="70518">MSTLEDAYMQSTAKKAALPAITLAALGVVFGDIGTSPLYALRQCFLTAHLAITEATVLGILSLIFWCMMLTISFKYVTIIMRADNNGEGGIMSLLALNLRTTRIAENRKIYLIALGFIGASLFFGDGIITPAISILSAIEGLSIATPMFNQWLMPLAIGILAGLFLVQRHGTATMGKFFGPLTMTWFLSIGAVGVWSIIQTPFVLTMVSPHWAFNFIVHQPYVAFLTMGAVILTMTGGEALYADMGHFGRLPIRLAWFIIVLPCLLFNYAGQGALLLRNPEAISNPFYMLVPDWGLYPMIGLATAAAVIASQAVITGVFSMTNQAIQLRYLPRLTVHHTSDIEQGQIYLPFINWVLFISVVILILLFENSANLASAYGVAVTMTMLCGTILISFLAYGFWRWPVWKVLLFTIPFLFIDLIFVASTSLKIIAGGWVPILIGAAVYTILMTWKMGREIVFARLEKDALPIDLFIKSIGMSAETQFVPGVAVFLTGTPNIVPHAMLHNIKHNKVLHELNMMVTVVTRDIPYVAAEERIQVEKLDEHFYRVSMYYGFKDQPNIPQALQQAYEQLGLEFDMMQISFFISRDRLIHTVGDGMSPWREKLFISMQRNTSPVSDFYQIPPNRVVELGSQIEI</sequence>
<evidence type="ECO:0000256" key="4">
    <source>
        <dbReference type="ARBA" id="ARBA00022475"/>
    </source>
</evidence>
<feature type="domain" description="K+ potassium transporter integral membrane" evidence="13">
    <location>
        <begin position="22"/>
        <end position="473"/>
    </location>
</feature>
<feature type="transmembrane region" description="Helical" evidence="12">
    <location>
        <begin position="110"/>
        <end position="129"/>
    </location>
</feature>
<evidence type="ECO:0000313" key="15">
    <source>
        <dbReference type="EMBL" id="SDY38774.1"/>
    </source>
</evidence>
<keyword evidence="9 12" id="KW-1133">Transmembrane helix</keyword>
<dbReference type="HAMAP" id="MF_01522">
    <property type="entry name" value="Kup"/>
    <property type="match status" value="1"/>
</dbReference>
<comment type="subcellular location">
    <subcellularLocation>
        <location evidence="12">Cell membrane</location>
        <topology evidence="12">Multi-pass membrane protein</topology>
    </subcellularLocation>
    <subcellularLocation>
        <location evidence="1">Membrane</location>
        <topology evidence="1">Multi-pass membrane protein</topology>
    </subcellularLocation>
</comment>
<evidence type="ECO:0000256" key="5">
    <source>
        <dbReference type="ARBA" id="ARBA00022538"/>
    </source>
</evidence>